<dbReference type="InterPro" id="IPR002347">
    <property type="entry name" value="SDR_fam"/>
</dbReference>
<evidence type="ECO:0000313" key="3">
    <source>
        <dbReference type="EMBL" id="KAF0852169.1"/>
    </source>
</evidence>
<dbReference type="SUPFAM" id="SSF51735">
    <property type="entry name" value="NAD(P)-binding Rossmann-fold domains"/>
    <property type="match status" value="1"/>
</dbReference>
<evidence type="ECO:0000256" key="1">
    <source>
        <dbReference type="ARBA" id="ARBA00006484"/>
    </source>
</evidence>
<name>A0A8K0AIY3_ANDGO</name>
<keyword evidence="4" id="KW-1185">Reference proteome</keyword>
<comment type="similarity">
    <text evidence="1">Belongs to the short-chain dehydrogenases/reductases (SDR) family.</text>
</comment>
<keyword evidence="2" id="KW-0560">Oxidoreductase</keyword>
<dbReference type="AlphaFoldDB" id="A0A8K0AIY3"/>
<dbReference type="OrthoDB" id="417891at2759"/>
<evidence type="ECO:0000256" key="2">
    <source>
        <dbReference type="ARBA" id="ARBA00023002"/>
    </source>
</evidence>
<comment type="caution">
    <text evidence="3">The sequence shown here is derived from an EMBL/GenBank/DDBJ whole genome shotgun (WGS) entry which is preliminary data.</text>
</comment>
<organism evidence="3 4">
    <name type="scientific">Andalucia godoyi</name>
    <name type="common">Flagellate</name>
    <dbReference type="NCBI Taxonomy" id="505711"/>
    <lineage>
        <taxon>Eukaryota</taxon>
        <taxon>Discoba</taxon>
        <taxon>Jakobida</taxon>
        <taxon>Andalucina</taxon>
        <taxon>Andaluciidae</taxon>
        <taxon>Andalucia</taxon>
    </lineage>
</organism>
<dbReference type="Proteomes" id="UP000799049">
    <property type="component" value="Unassembled WGS sequence"/>
</dbReference>
<evidence type="ECO:0000313" key="4">
    <source>
        <dbReference type="Proteomes" id="UP000799049"/>
    </source>
</evidence>
<sequence>MSRGFSVFVLGASSCTAKSLYPLLLKKSHLHPLTLSLVARDAKELENAELFIRQLDPSVRVIKSVAAANEDGAIGEAVQRTVTEFGSVDASVNLIGSILLKPAHLTSIEDFRTVWETNVQSSFSMLRHVTKHMMRQPQGGSVVLMSSAVSRHGFANHEAVSAAKGAINSLTLSAASSYAKHKIRVNAVLPGLTFAKMSERLTSNSQALQASIAMHALGKIGTTEDVARSVSFFLDPVESGHVTGQLLAVDGGLGSVKAS</sequence>
<dbReference type="PANTHER" id="PTHR24321">
    <property type="entry name" value="DEHYDROGENASES, SHORT CHAIN"/>
    <property type="match status" value="1"/>
</dbReference>
<proteinExistence type="inferred from homology"/>
<protein>
    <submittedName>
        <fullName evidence="3">Mitochondrial SDR family oxidoreductase</fullName>
    </submittedName>
</protein>
<gene>
    <name evidence="3" type="ORF">ANDGO_07363</name>
</gene>
<dbReference type="PROSITE" id="PS51257">
    <property type="entry name" value="PROKAR_LIPOPROTEIN"/>
    <property type="match status" value="1"/>
</dbReference>
<dbReference type="PANTHER" id="PTHR24321:SF8">
    <property type="entry name" value="ESTRADIOL 17-BETA-DEHYDROGENASE 8-RELATED"/>
    <property type="match status" value="1"/>
</dbReference>
<dbReference type="EMBL" id="VRVR01000057">
    <property type="protein sequence ID" value="KAF0852169.1"/>
    <property type="molecule type" value="Genomic_DNA"/>
</dbReference>
<dbReference type="Gene3D" id="3.40.50.720">
    <property type="entry name" value="NAD(P)-binding Rossmann-like Domain"/>
    <property type="match status" value="1"/>
</dbReference>
<dbReference type="GO" id="GO:0016491">
    <property type="term" value="F:oxidoreductase activity"/>
    <property type="evidence" value="ECO:0007669"/>
    <property type="project" value="UniProtKB-KW"/>
</dbReference>
<dbReference type="Pfam" id="PF13561">
    <property type="entry name" value="adh_short_C2"/>
    <property type="match status" value="1"/>
</dbReference>
<accession>A0A8K0AIY3</accession>
<reference evidence="3" key="1">
    <citation type="submission" date="2019-09" db="EMBL/GenBank/DDBJ databases">
        <title>The Mitochondrial Proteome of the Jakobid, Andalucia godoyi, a Protist With the Most Gene-Rich and Bacteria-Like Mitochondrial Genome.</title>
        <authorList>
            <person name="Gray M.W."/>
            <person name="Burger G."/>
            <person name="Derelle R."/>
            <person name="Klimes V."/>
            <person name="Leger M."/>
            <person name="Sarrasin M."/>
            <person name="Vlcek C."/>
            <person name="Roger A.J."/>
            <person name="Elias M."/>
            <person name="Lang B.F."/>
        </authorList>
    </citation>
    <scope>NUCLEOTIDE SEQUENCE</scope>
    <source>
        <strain evidence="3">And28</strain>
    </source>
</reference>
<dbReference type="InterPro" id="IPR036291">
    <property type="entry name" value="NAD(P)-bd_dom_sf"/>
</dbReference>
<dbReference type="CDD" id="cd05233">
    <property type="entry name" value="SDR_c"/>
    <property type="match status" value="1"/>
</dbReference>
<dbReference type="PRINTS" id="PR00081">
    <property type="entry name" value="GDHRDH"/>
</dbReference>